<accession>A0A0A3IWL4</accession>
<evidence type="ECO:0000256" key="3">
    <source>
        <dbReference type="ARBA" id="ARBA00022692"/>
    </source>
</evidence>
<dbReference type="GO" id="GO:0046872">
    <property type="term" value="F:metal ion binding"/>
    <property type="evidence" value="ECO:0007669"/>
    <property type="project" value="UniProtKB-KW"/>
</dbReference>
<comment type="function">
    <text evidence="9 10">Fluoride-specific ion channel. Important for reducing fluoride concentration in the cell, thus reducing its toxicity.</text>
</comment>
<comment type="activity regulation">
    <text evidence="10">Na(+) is not transported, but it plays an essential structural role and its presence is essential for fluoride channel function.</text>
</comment>
<proteinExistence type="inferred from homology"/>
<dbReference type="EMBL" id="JPVQ01000067">
    <property type="protein sequence ID" value="KGR87805.1"/>
    <property type="molecule type" value="Genomic_DNA"/>
</dbReference>
<gene>
    <name evidence="10" type="primary">fluC</name>
    <name evidence="10" type="synonym">crcB</name>
    <name evidence="11" type="ORF">CD30_18645</name>
</gene>
<reference evidence="11 12" key="1">
    <citation type="submission" date="2014-02" db="EMBL/GenBank/DDBJ databases">
        <title>Draft genome sequence of Lysinibacillus massiliensis CCUG 49529.</title>
        <authorList>
            <person name="Zhang F."/>
            <person name="Wang G."/>
            <person name="Zhang L."/>
        </authorList>
    </citation>
    <scope>NUCLEOTIDE SEQUENCE [LARGE SCALE GENOMIC DNA]</scope>
    <source>
        <strain evidence="11 12">CCUG 49529</strain>
    </source>
</reference>
<dbReference type="GO" id="GO:0140114">
    <property type="term" value="P:cellular detoxification of fluoride"/>
    <property type="evidence" value="ECO:0007669"/>
    <property type="project" value="UniProtKB-UniRule"/>
</dbReference>
<evidence type="ECO:0000313" key="12">
    <source>
        <dbReference type="Proteomes" id="UP000030595"/>
    </source>
</evidence>
<feature type="transmembrane region" description="Helical" evidence="10">
    <location>
        <begin position="56"/>
        <end position="78"/>
    </location>
</feature>
<evidence type="ECO:0000256" key="6">
    <source>
        <dbReference type="ARBA" id="ARBA00023303"/>
    </source>
</evidence>
<comment type="caution">
    <text evidence="11">The sequence shown here is derived from an EMBL/GenBank/DDBJ whole genome shotgun (WGS) entry which is preliminary data.</text>
</comment>
<feature type="transmembrane region" description="Helical" evidence="10">
    <location>
        <begin position="29"/>
        <end position="50"/>
    </location>
</feature>
<feature type="binding site" evidence="10">
    <location>
        <position position="65"/>
    </location>
    <ligand>
        <name>Na(+)</name>
        <dbReference type="ChEBI" id="CHEBI:29101"/>
        <note>structural</note>
    </ligand>
</feature>
<keyword evidence="4 10" id="KW-1133">Transmembrane helix</keyword>
<keyword evidence="6 10" id="KW-0407">Ion channel</keyword>
<organism evidence="11 12">
    <name type="scientific">Ureibacillus massiliensis 4400831 = CIP 108448 = CCUG 49529</name>
    <dbReference type="NCBI Taxonomy" id="1211035"/>
    <lineage>
        <taxon>Bacteria</taxon>
        <taxon>Bacillati</taxon>
        <taxon>Bacillota</taxon>
        <taxon>Bacilli</taxon>
        <taxon>Bacillales</taxon>
        <taxon>Caryophanaceae</taxon>
        <taxon>Ureibacillus</taxon>
    </lineage>
</organism>
<feature type="binding site" evidence="10">
    <location>
        <position position="68"/>
    </location>
    <ligand>
        <name>Na(+)</name>
        <dbReference type="ChEBI" id="CHEBI:29101"/>
        <note>structural</note>
    </ligand>
</feature>
<evidence type="ECO:0000256" key="2">
    <source>
        <dbReference type="ARBA" id="ARBA00022475"/>
    </source>
</evidence>
<evidence type="ECO:0000256" key="5">
    <source>
        <dbReference type="ARBA" id="ARBA00023136"/>
    </source>
</evidence>
<dbReference type="eggNOG" id="COG0239">
    <property type="taxonomic scope" value="Bacteria"/>
</dbReference>
<keyword evidence="10" id="KW-0813">Transport</keyword>
<dbReference type="Pfam" id="PF02537">
    <property type="entry name" value="CRCB"/>
    <property type="match status" value="1"/>
</dbReference>
<dbReference type="GO" id="GO:0062054">
    <property type="term" value="F:fluoride channel activity"/>
    <property type="evidence" value="ECO:0007669"/>
    <property type="project" value="UniProtKB-UniRule"/>
</dbReference>
<keyword evidence="10" id="KW-0406">Ion transport</keyword>
<evidence type="ECO:0000256" key="9">
    <source>
        <dbReference type="ARBA" id="ARBA00049940"/>
    </source>
</evidence>
<dbReference type="GO" id="GO:0005886">
    <property type="term" value="C:plasma membrane"/>
    <property type="evidence" value="ECO:0007669"/>
    <property type="project" value="UniProtKB-SubCell"/>
</dbReference>
<name>A0A0A3IWL4_9BACL</name>
<dbReference type="PANTHER" id="PTHR28259:SF1">
    <property type="entry name" value="FLUORIDE EXPORT PROTEIN 1-RELATED"/>
    <property type="match status" value="1"/>
</dbReference>
<dbReference type="InterPro" id="IPR003691">
    <property type="entry name" value="FluC"/>
</dbReference>
<comment type="subcellular location">
    <subcellularLocation>
        <location evidence="1 10">Cell membrane</location>
        <topology evidence="1 10">Multi-pass membrane protein</topology>
    </subcellularLocation>
</comment>
<protein>
    <recommendedName>
        <fullName evidence="10">Fluoride-specific ion channel FluC</fullName>
    </recommendedName>
</protein>
<dbReference type="Proteomes" id="UP000030595">
    <property type="component" value="Unassembled WGS sequence"/>
</dbReference>
<dbReference type="NCBIfam" id="TIGR00494">
    <property type="entry name" value="crcB"/>
    <property type="match status" value="1"/>
</dbReference>
<comment type="similarity">
    <text evidence="7 10">Belongs to the fluoride channel Fluc/FEX (TC 1.A.43) family.</text>
</comment>
<evidence type="ECO:0000256" key="4">
    <source>
        <dbReference type="ARBA" id="ARBA00022989"/>
    </source>
</evidence>
<evidence type="ECO:0000313" key="11">
    <source>
        <dbReference type="EMBL" id="KGR87805.1"/>
    </source>
</evidence>
<keyword evidence="5 10" id="KW-0472">Membrane</keyword>
<evidence type="ECO:0000256" key="1">
    <source>
        <dbReference type="ARBA" id="ARBA00004651"/>
    </source>
</evidence>
<dbReference type="PANTHER" id="PTHR28259">
    <property type="entry name" value="FLUORIDE EXPORT PROTEIN 1-RELATED"/>
    <property type="match status" value="1"/>
</dbReference>
<keyword evidence="10" id="KW-0479">Metal-binding</keyword>
<feature type="transmembrane region" description="Helical" evidence="10">
    <location>
        <begin position="90"/>
        <end position="110"/>
    </location>
</feature>
<keyword evidence="2 10" id="KW-1003">Cell membrane</keyword>
<comment type="catalytic activity">
    <reaction evidence="8">
        <text>fluoride(in) = fluoride(out)</text>
        <dbReference type="Rhea" id="RHEA:76159"/>
        <dbReference type="ChEBI" id="CHEBI:17051"/>
    </reaction>
    <physiologicalReaction direction="left-to-right" evidence="8">
        <dbReference type="Rhea" id="RHEA:76160"/>
    </physiologicalReaction>
</comment>
<keyword evidence="10" id="KW-0915">Sodium</keyword>
<dbReference type="AlphaFoldDB" id="A0A0A3IWL4"/>
<evidence type="ECO:0000256" key="10">
    <source>
        <dbReference type="HAMAP-Rule" id="MF_00454"/>
    </source>
</evidence>
<sequence>MVMVGGGIGATLRYFVTSLMKIQDYPNNWATIVVNLLGSFLLGISAHLAFLENVFLAFLTVGVLGAFTTFSTFAFDIVKLIDQKRFWNAILFIFLNLIGGLILFSLGYLIRF</sequence>
<evidence type="ECO:0000256" key="7">
    <source>
        <dbReference type="ARBA" id="ARBA00035120"/>
    </source>
</evidence>
<keyword evidence="12" id="KW-1185">Reference proteome</keyword>
<keyword evidence="3 10" id="KW-0812">Transmembrane</keyword>
<evidence type="ECO:0000256" key="8">
    <source>
        <dbReference type="ARBA" id="ARBA00035585"/>
    </source>
</evidence>
<dbReference type="HAMAP" id="MF_00454">
    <property type="entry name" value="FluC"/>
    <property type="match status" value="1"/>
</dbReference>